<dbReference type="Proteomes" id="UP000295500">
    <property type="component" value="Unassembled WGS sequence"/>
</dbReference>
<gene>
    <name evidence="4" type="ORF">EV211_11624</name>
</gene>
<protein>
    <recommendedName>
        <fullName evidence="3">NADAR domain-containing protein</fullName>
    </recommendedName>
</protein>
<reference evidence="4 5" key="1">
    <citation type="submission" date="2019-03" db="EMBL/GenBank/DDBJ databases">
        <title>Genomic Encyclopedia of Type Strains, Phase IV (KMG-IV): sequencing the most valuable type-strain genomes for metagenomic binning, comparative biology and taxonomic classification.</title>
        <authorList>
            <person name="Goeker M."/>
        </authorList>
    </citation>
    <scope>NUCLEOTIDE SEQUENCE [LARGE SCALE GENOMIC DNA]</scope>
    <source>
        <strain evidence="4 5">DSM 28287</strain>
    </source>
</reference>
<dbReference type="Gene3D" id="1.10.357.40">
    <property type="entry name" value="YbiA-like"/>
    <property type="match status" value="1"/>
</dbReference>
<comment type="catalytic activity">
    <reaction evidence="2">
        <text>2,5-diamino-6-hydroxy-4-(5-phosphoribosylamino)-pyrimidine + H2O = 2,5,6-triamino-4-hydroxypyrimidine + D-ribose 5-phosphate</text>
        <dbReference type="Rhea" id="RHEA:23436"/>
        <dbReference type="ChEBI" id="CHEBI:15377"/>
        <dbReference type="ChEBI" id="CHEBI:58614"/>
        <dbReference type="ChEBI" id="CHEBI:78346"/>
        <dbReference type="ChEBI" id="CHEBI:137796"/>
    </reaction>
</comment>
<name>A0A4R6Q2F6_9FIRM</name>
<accession>A0A4R6Q2F6</accession>
<dbReference type="NCBIfam" id="TIGR02464">
    <property type="entry name" value="ribofla_fusion"/>
    <property type="match status" value="1"/>
</dbReference>
<keyword evidence="5" id="KW-1185">Reference proteome</keyword>
<dbReference type="InterPro" id="IPR037238">
    <property type="entry name" value="YbiA-like_sf"/>
</dbReference>
<dbReference type="AlphaFoldDB" id="A0A4R6Q2F6"/>
<comment type="caution">
    <text evidence="4">The sequence shown here is derived from an EMBL/GenBank/DDBJ whole genome shotgun (WGS) entry which is preliminary data.</text>
</comment>
<dbReference type="OrthoDB" id="67297at2"/>
<dbReference type="InterPro" id="IPR012816">
    <property type="entry name" value="NADAR"/>
</dbReference>
<comment type="catalytic activity">
    <reaction evidence="1">
        <text>5-amino-6-(5-phospho-D-ribosylamino)uracil + H2O = 5,6-diaminouracil + D-ribose 5-phosphate</text>
        <dbReference type="Rhea" id="RHEA:55020"/>
        <dbReference type="ChEBI" id="CHEBI:15377"/>
        <dbReference type="ChEBI" id="CHEBI:46252"/>
        <dbReference type="ChEBI" id="CHEBI:58453"/>
        <dbReference type="ChEBI" id="CHEBI:78346"/>
    </reaction>
</comment>
<evidence type="ECO:0000259" key="3">
    <source>
        <dbReference type="Pfam" id="PF08719"/>
    </source>
</evidence>
<evidence type="ECO:0000313" key="4">
    <source>
        <dbReference type="EMBL" id="TDP56361.1"/>
    </source>
</evidence>
<dbReference type="RefSeq" id="WP_133528413.1">
    <property type="nucleotide sequence ID" value="NZ_SNXO01000016.1"/>
</dbReference>
<proteinExistence type="predicted"/>
<organism evidence="4 5">
    <name type="scientific">Aminicella lysinilytica</name>
    <dbReference type="NCBI Taxonomy" id="433323"/>
    <lineage>
        <taxon>Bacteria</taxon>
        <taxon>Bacillati</taxon>
        <taxon>Bacillota</taxon>
        <taxon>Clostridia</taxon>
        <taxon>Peptostreptococcales</taxon>
        <taxon>Anaerovoracaceae</taxon>
        <taxon>Aminicella</taxon>
    </lineage>
</organism>
<evidence type="ECO:0000313" key="5">
    <source>
        <dbReference type="Proteomes" id="UP000295500"/>
    </source>
</evidence>
<dbReference type="Pfam" id="PF08719">
    <property type="entry name" value="NADAR"/>
    <property type="match status" value="1"/>
</dbReference>
<dbReference type="SUPFAM" id="SSF143990">
    <property type="entry name" value="YbiA-like"/>
    <property type="match status" value="1"/>
</dbReference>
<dbReference type="CDD" id="cd15457">
    <property type="entry name" value="NADAR"/>
    <property type="match status" value="1"/>
</dbReference>
<dbReference type="EMBL" id="SNXO01000016">
    <property type="protein sequence ID" value="TDP56361.1"/>
    <property type="molecule type" value="Genomic_DNA"/>
</dbReference>
<evidence type="ECO:0000256" key="1">
    <source>
        <dbReference type="ARBA" id="ARBA00000022"/>
    </source>
</evidence>
<sequence length="158" mass="18085">MNVICFHNPDEDNGYLSNWYLSDFTLDGVNYSSTEQYMMFKKAECFHDDVIAEQILVTDDVAFIKKLGRQVSGYDDSHWGGIRQLIVYEGLLAKFTQNSELKQLLINTGNDVLAECAVKDKVWGIGLSICDPDRLDKEKWKGQNLLGYSLMLVRDKFV</sequence>
<evidence type="ECO:0000256" key="2">
    <source>
        <dbReference type="ARBA" id="ARBA00000751"/>
    </source>
</evidence>
<feature type="domain" description="NADAR" evidence="3">
    <location>
        <begin position="6"/>
        <end position="157"/>
    </location>
</feature>